<feature type="chain" id="PRO_5014714307" evidence="2">
    <location>
        <begin position="23"/>
        <end position="75"/>
    </location>
</feature>
<protein>
    <submittedName>
        <fullName evidence="3">Putative secreted peptide</fullName>
    </submittedName>
</protein>
<feature type="region of interest" description="Disordered" evidence="1">
    <location>
        <begin position="47"/>
        <end position="75"/>
    </location>
</feature>
<sequence length="75" mass="8677">MIYRFIKRFVFVFPSLSRVIFGAIPSSCAPHTPNIPAYILNRQTLRPTKRPQGHRSERQHLHHTITRPHGSPCTC</sequence>
<evidence type="ECO:0000313" key="3">
    <source>
        <dbReference type="EMBL" id="MBW30648.1"/>
    </source>
</evidence>
<dbReference type="EMBL" id="GGFM01009897">
    <property type="protein sequence ID" value="MBW30648.1"/>
    <property type="molecule type" value="Transcribed_RNA"/>
</dbReference>
<accession>A0A2M3ZQH9</accession>
<name>A0A2M3ZQH9_9DIPT</name>
<evidence type="ECO:0000256" key="2">
    <source>
        <dbReference type="SAM" id="SignalP"/>
    </source>
</evidence>
<proteinExistence type="predicted"/>
<organism evidence="3">
    <name type="scientific">Anopheles braziliensis</name>
    <dbReference type="NCBI Taxonomy" id="58242"/>
    <lineage>
        <taxon>Eukaryota</taxon>
        <taxon>Metazoa</taxon>
        <taxon>Ecdysozoa</taxon>
        <taxon>Arthropoda</taxon>
        <taxon>Hexapoda</taxon>
        <taxon>Insecta</taxon>
        <taxon>Pterygota</taxon>
        <taxon>Neoptera</taxon>
        <taxon>Endopterygota</taxon>
        <taxon>Diptera</taxon>
        <taxon>Nematocera</taxon>
        <taxon>Culicoidea</taxon>
        <taxon>Culicidae</taxon>
        <taxon>Anophelinae</taxon>
        <taxon>Anopheles</taxon>
    </lineage>
</organism>
<keyword evidence="2" id="KW-0732">Signal</keyword>
<evidence type="ECO:0000256" key="1">
    <source>
        <dbReference type="SAM" id="MobiDB-lite"/>
    </source>
</evidence>
<reference evidence="3" key="1">
    <citation type="submission" date="2018-01" db="EMBL/GenBank/DDBJ databases">
        <title>An insight into the sialome of Amazonian anophelines.</title>
        <authorList>
            <person name="Ribeiro J.M."/>
            <person name="Scarpassa V."/>
            <person name="Calvo E."/>
        </authorList>
    </citation>
    <scope>NUCLEOTIDE SEQUENCE</scope>
    <source>
        <tissue evidence="3">Salivary glands</tissue>
    </source>
</reference>
<dbReference type="AlphaFoldDB" id="A0A2M3ZQH9"/>
<feature type="signal peptide" evidence="2">
    <location>
        <begin position="1"/>
        <end position="22"/>
    </location>
</feature>